<comment type="caution">
    <text evidence="2">The sequence shown here is derived from an EMBL/GenBank/DDBJ whole genome shotgun (WGS) entry which is preliminary data.</text>
</comment>
<sequence>MEVFSIRYLADDILTPEKQMGTISLIHGPGRQYLYKVDDTVDTSTPSIKFGDQIMVTVKAPTCTESNLFLEYDLFSGAYQGRKLIEWEDFKDDEVSMDYERLCAEDGTGGELRVYYGLFTNATVADVEVKFLGNSSANVCGFVVARNSKMDPPTLASMLFWKEFDAEKIELKDGIIPLSKSRVGLPFDTEFYVMIILKCDDVDYTGKLTLTPQEAGTIEENICDGNFQVRVTWDSRKESIVSTYE</sequence>
<dbReference type="AlphaFoldDB" id="A0AAD8J5Q3"/>
<evidence type="ECO:0000259" key="1">
    <source>
        <dbReference type="Pfam" id="PF20241"/>
    </source>
</evidence>
<protein>
    <recommendedName>
        <fullName evidence="1">DUF6598 domain-containing protein</fullName>
    </recommendedName>
</protein>
<accession>A0AAD8J5Q3</accession>
<keyword evidence="3" id="KW-1185">Reference proteome</keyword>
<dbReference type="Pfam" id="PF20241">
    <property type="entry name" value="DUF6598"/>
    <property type="match status" value="1"/>
</dbReference>
<dbReference type="Proteomes" id="UP001237642">
    <property type="component" value="Unassembled WGS sequence"/>
</dbReference>
<organism evidence="2 3">
    <name type="scientific">Heracleum sosnowskyi</name>
    <dbReference type="NCBI Taxonomy" id="360622"/>
    <lineage>
        <taxon>Eukaryota</taxon>
        <taxon>Viridiplantae</taxon>
        <taxon>Streptophyta</taxon>
        <taxon>Embryophyta</taxon>
        <taxon>Tracheophyta</taxon>
        <taxon>Spermatophyta</taxon>
        <taxon>Magnoliopsida</taxon>
        <taxon>eudicotyledons</taxon>
        <taxon>Gunneridae</taxon>
        <taxon>Pentapetalae</taxon>
        <taxon>asterids</taxon>
        <taxon>campanulids</taxon>
        <taxon>Apiales</taxon>
        <taxon>Apiaceae</taxon>
        <taxon>Apioideae</taxon>
        <taxon>apioid superclade</taxon>
        <taxon>Tordylieae</taxon>
        <taxon>Tordyliinae</taxon>
        <taxon>Heracleum</taxon>
    </lineage>
</organism>
<evidence type="ECO:0000313" key="2">
    <source>
        <dbReference type="EMBL" id="KAK1396417.1"/>
    </source>
</evidence>
<name>A0AAD8J5Q3_9APIA</name>
<reference evidence="2" key="2">
    <citation type="submission" date="2023-05" db="EMBL/GenBank/DDBJ databases">
        <authorList>
            <person name="Schelkunov M.I."/>
        </authorList>
    </citation>
    <scope>NUCLEOTIDE SEQUENCE</scope>
    <source>
        <strain evidence="2">Hsosn_3</strain>
        <tissue evidence="2">Leaf</tissue>
    </source>
</reference>
<feature type="domain" description="DUF6598" evidence="1">
    <location>
        <begin position="1"/>
        <end position="231"/>
    </location>
</feature>
<reference evidence="2" key="1">
    <citation type="submission" date="2023-02" db="EMBL/GenBank/DDBJ databases">
        <title>Genome of toxic invasive species Heracleum sosnowskyi carries increased number of genes despite the absence of recent whole-genome duplications.</title>
        <authorList>
            <person name="Schelkunov M."/>
            <person name="Shtratnikova V."/>
            <person name="Makarenko M."/>
            <person name="Klepikova A."/>
            <person name="Omelchenko D."/>
            <person name="Novikova G."/>
            <person name="Obukhova E."/>
            <person name="Bogdanov V."/>
            <person name="Penin A."/>
            <person name="Logacheva M."/>
        </authorList>
    </citation>
    <scope>NUCLEOTIDE SEQUENCE</scope>
    <source>
        <strain evidence="2">Hsosn_3</strain>
        <tissue evidence="2">Leaf</tissue>
    </source>
</reference>
<dbReference type="EMBL" id="JAUIZM010000002">
    <property type="protein sequence ID" value="KAK1396417.1"/>
    <property type="molecule type" value="Genomic_DNA"/>
</dbReference>
<gene>
    <name evidence="2" type="ORF">POM88_006280</name>
</gene>
<dbReference type="InterPro" id="IPR046533">
    <property type="entry name" value="DUF6598"/>
</dbReference>
<proteinExistence type="predicted"/>
<evidence type="ECO:0000313" key="3">
    <source>
        <dbReference type="Proteomes" id="UP001237642"/>
    </source>
</evidence>